<feature type="domain" description="ABC transporter" evidence="8">
    <location>
        <begin position="10"/>
        <end position="240"/>
    </location>
</feature>
<keyword evidence="4 7" id="KW-0067">ATP-binding</keyword>
<dbReference type="Gene3D" id="2.40.50.100">
    <property type="match status" value="1"/>
</dbReference>
<dbReference type="SUPFAM" id="SSF52540">
    <property type="entry name" value="P-loop containing nucleoside triphosphate hydrolases"/>
    <property type="match status" value="1"/>
</dbReference>
<evidence type="ECO:0000313" key="9">
    <source>
        <dbReference type="EMBL" id="MDA0180986.1"/>
    </source>
</evidence>
<evidence type="ECO:0000256" key="6">
    <source>
        <dbReference type="ARBA" id="ARBA00023136"/>
    </source>
</evidence>
<evidence type="ECO:0000256" key="2">
    <source>
        <dbReference type="ARBA" id="ARBA00022475"/>
    </source>
</evidence>
<comment type="similarity">
    <text evidence="7">Belongs to the ABC transporter superfamily. Spermidine/putrescine importer (TC 3.A.1.11.1) family.</text>
</comment>
<evidence type="ECO:0000256" key="1">
    <source>
        <dbReference type="ARBA" id="ARBA00022448"/>
    </source>
</evidence>
<dbReference type="PROSITE" id="PS50893">
    <property type="entry name" value="ABC_TRANSPORTER_2"/>
    <property type="match status" value="1"/>
</dbReference>
<evidence type="ECO:0000256" key="4">
    <source>
        <dbReference type="ARBA" id="ARBA00022840"/>
    </source>
</evidence>
<proteinExistence type="inferred from homology"/>
<comment type="catalytic activity">
    <reaction evidence="7">
        <text>ATP + H2O + polyamine-[polyamine-binding protein]Side 1 = ADP + phosphate + polyamineSide 2 + [polyamine-binding protein]Side 1.</text>
        <dbReference type="EC" id="7.6.2.11"/>
    </reaction>
</comment>
<protein>
    <recommendedName>
        <fullName evidence="7">Spermidine/putrescine import ATP-binding protein PotA</fullName>
        <ecNumber evidence="7">7.6.2.11</ecNumber>
    </recommendedName>
</protein>
<dbReference type="EMBL" id="JAPDDP010000017">
    <property type="protein sequence ID" value="MDA0180986.1"/>
    <property type="molecule type" value="Genomic_DNA"/>
</dbReference>
<evidence type="ECO:0000256" key="5">
    <source>
        <dbReference type="ARBA" id="ARBA00022967"/>
    </source>
</evidence>
<comment type="caution">
    <text evidence="9">The sequence shown here is derived from an EMBL/GenBank/DDBJ whole genome shotgun (WGS) entry which is preliminary data.</text>
</comment>
<dbReference type="SMART" id="SM00382">
    <property type="entry name" value="AAA"/>
    <property type="match status" value="1"/>
</dbReference>
<reference evidence="9" key="1">
    <citation type="submission" date="2022-10" db="EMBL/GenBank/DDBJ databases">
        <title>The WGS of Solirubrobacter phytolaccae KCTC 29190.</title>
        <authorList>
            <person name="Jiang Z."/>
        </authorList>
    </citation>
    <scope>NUCLEOTIDE SEQUENCE</scope>
    <source>
        <strain evidence="9">KCTC 29190</strain>
    </source>
</reference>
<name>A0A9X3NBI0_9ACTN</name>
<dbReference type="Gene3D" id="3.40.50.300">
    <property type="entry name" value="P-loop containing nucleotide triphosphate hydrolases"/>
    <property type="match status" value="1"/>
</dbReference>
<keyword evidence="3 7" id="KW-0547">Nucleotide-binding</keyword>
<evidence type="ECO:0000313" key="10">
    <source>
        <dbReference type="Proteomes" id="UP001147653"/>
    </source>
</evidence>
<dbReference type="InterPro" id="IPR003593">
    <property type="entry name" value="AAA+_ATPase"/>
</dbReference>
<evidence type="ECO:0000256" key="3">
    <source>
        <dbReference type="ARBA" id="ARBA00022741"/>
    </source>
</evidence>
<dbReference type="PROSITE" id="PS00211">
    <property type="entry name" value="ABC_TRANSPORTER_1"/>
    <property type="match status" value="1"/>
</dbReference>
<dbReference type="GO" id="GO:0005524">
    <property type="term" value="F:ATP binding"/>
    <property type="evidence" value="ECO:0007669"/>
    <property type="project" value="UniProtKB-KW"/>
</dbReference>
<dbReference type="RefSeq" id="WP_270025297.1">
    <property type="nucleotide sequence ID" value="NZ_JAPDDP010000017.1"/>
</dbReference>
<dbReference type="PANTHER" id="PTHR42781:SF4">
    <property type="entry name" value="SPERMIDINE_PUTRESCINE IMPORT ATP-BINDING PROTEIN POTA"/>
    <property type="match status" value="1"/>
</dbReference>
<dbReference type="Pfam" id="PF00005">
    <property type="entry name" value="ABC_tran"/>
    <property type="match status" value="1"/>
</dbReference>
<dbReference type="InterPro" id="IPR050093">
    <property type="entry name" value="ABC_SmlMolc_Importer"/>
</dbReference>
<gene>
    <name evidence="7" type="primary">potA</name>
    <name evidence="9" type="ORF">OJ997_11825</name>
</gene>
<organism evidence="9 10">
    <name type="scientific">Solirubrobacter phytolaccae</name>
    <dbReference type="NCBI Taxonomy" id="1404360"/>
    <lineage>
        <taxon>Bacteria</taxon>
        <taxon>Bacillati</taxon>
        <taxon>Actinomycetota</taxon>
        <taxon>Thermoleophilia</taxon>
        <taxon>Solirubrobacterales</taxon>
        <taxon>Solirubrobacteraceae</taxon>
        <taxon>Solirubrobacter</taxon>
    </lineage>
</organism>
<sequence>MAATEAEADIHLDGVSKRFGDMTAVDDLTMSIPRGSFYAMLGPSGCGKTTTLRMIGGFEDPTAGKVYLGGSDVTQHPPYRRDVNTVFQSYALFPHLSVEKNVAFGLERKKVGKAEALKRAGEALELVQLSHVGKRKPAQLSGGQQQRVALARALVNRPRALLLDEPLGALDLRLRKQLQIELKRIQQDVGITFVHVTHDQEEAMSMADTIAVMNKGQIEQAGSATDLYERPRTAFVANFLGISNLIEAKVTGDQRVTTHDGAQLHAPECAGLTGDVRIGVRPEKITLLPDGEPVPDGYNALRGKVVVAAFLGVSIQYVIQAAGGEELNVFAQNTDGSEPEGLAVGREVQLVWRPEHTFVVERG</sequence>
<keyword evidence="5 7" id="KW-1278">Translocase</keyword>
<comment type="function">
    <text evidence="7">Part of the ABC transporter complex PotABCD involved in spermidine/putrescine import. Responsible for energy coupling to the transport system.</text>
</comment>
<dbReference type="NCBIfam" id="TIGR01187">
    <property type="entry name" value="potA"/>
    <property type="match status" value="1"/>
</dbReference>
<accession>A0A9X3NBI0</accession>
<dbReference type="SUPFAM" id="SSF50331">
    <property type="entry name" value="MOP-like"/>
    <property type="match status" value="1"/>
</dbReference>
<comment type="subunit">
    <text evidence="7">The complex is composed of two ATP-binding proteins (PotA), two transmembrane proteins (PotB and PotC) and a solute-binding protein (PotD).</text>
</comment>
<keyword evidence="1 7" id="KW-0813">Transport</keyword>
<dbReference type="InterPro" id="IPR013611">
    <property type="entry name" value="Transp-assoc_OB_typ2"/>
</dbReference>
<dbReference type="EC" id="7.6.2.11" evidence="7"/>
<dbReference type="Pfam" id="PF08402">
    <property type="entry name" value="TOBE_2"/>
    <property type="match status" value="1"/>
</dbReference>
<dbReference type="InterPro" id="IPR017871">
    <property type="entry name" value="ABC_transporter-like_CS"/>
</dbReference>
<dbReference type="AlphaFoldDB" id="A0A9X3NBI0"/>
<dbReference type="InterPro" id="IPR005893">
    <property type="entry name" value="PotA-like"/>
</dbReference>
<dbReference type="GO" id="GO:0043190">
    <property type="term" value="C:ATP-binding cassette (ABC) transporter complex"/>
    <property type="evidence" value="ECO:0007669"/>
    <property type="project" value="InterPro"/>
</dbReference>
<dbReference type="InterPro" id="IPR027417">
    <property type="entry name" value="P-loop_NTPase"/>
</dbReference>
<dbReference type="FunFam" id="3.40.50.300:FF:000133">
    <property type="entry name" value="Spermidine/putrescine import ATP-binding protein PotA"/>
    <property type="match status" value="1"/>
</dbReference>
<evidence type="ECO:0000259" key="8">
    <source>
        <dbReference type="PROSITE" id="PS50893"/>
    </source>
</evidence>
<keyword evidence="6 7" id="KW-0472">Membrane</keyword>
<dbReference type="Proteomes" id="UP001147653">
    <property type="component" value="Unassembled WGS sequence"/>
</dbReference>
<dbReference type="PANTHER" id="PTHR42781">
    <property type="entry name" value="SPERMIDINE/PUTRESCINE IMPORT ATP-BINDING PROTEIN POTA"/>
    <property type="match status" value="1"/>
</dbReference>
<evidence type="ECO:0000256" key="7">
    <source>
        <dbReference type="RuleBase" id="RU364083"/>
    </source>
</evidence>
<keyword evidence="10" id="KW-1185">Reference proteome</keyword>
<dbReference type="InterPro" id="IPR008995">
    <property type="entry name" value="Mo/tungstate-bd_C_term_dom"/>
</dbReference>
<keyword evidence="2 7" id="KW-1003">Cell membrane</keyword>
<dbReference type="GO" id="GO:0015417">
    <property type="term" value="F:ABC-type polyamine transporter activity"/>
    <property type="evidence" value="ECO:0007669"/>
    <property type="project" value="UniProtKB-EC"/>
</dbReference>
<dbReference type="GO" id="GO:0016887">
    <property type="term" value="F:ATP hydrolysis activity"/>
    <property type="evidence" value="ECO:0007669"/>
    <property type="project" value="InterPro"/>
</dbReference>
<dbReference type="InterPro" id="IPR003439">
    <property type="entry name" value="ABC_transporter-like_ATP-bd"/>
</dbReference>